<dbReference type="SUPFAM" id="SSF53448">
    <property type="entry name" value="Nucleotide-diphospho-sugar transferases"/>
    <property type="match status" value="1"/>
</dbReference>
<dbReference type="PANTHER" id="PTHR43685">
    <property type="entry name" value="GLYCOSYLTRANSFERASE"/>
    <property type="match status" value="1"/>
</dbReference>
<dbReference type="Proteomes" id="UP000183952">
    <property type="component" value="Unassembled WGS sequence"/>
</dbReference>
<organism evidence="2 3">
    <name type="scientific">Hathewaya proteolytica DSM 3090</name>
    <dbReference type="NCBI Taxonomy" id="1121331"/>
    <lineage>
        <taxon>Bacteria</taxon>
        <taxon>Bacillati</taxon>
        <taxon>Bacillota</taxon>
        <taxon>Clostridia</taxon>
        <taxon>Eubacteriales</taxon>
        <taxon>Clostridiaceae</taxon>
        <taxon>Hathewaya</taxon>
    </lineage>
</organism>
<evidence type="ECO:0000313" key="2">
    <source>
        <dbReference type="EMBL" id="SHK10940.1"/>
    </source>
</evidence>
<dbReference type="InterPro" id="IPR001173">
    <property type="entry name" value="Glyco_trans_2-like"/>
</dbReference>
<feature type="domain" description="Glycosyltransferase 2-like" evidence="1">
    <location>
        <begin position="4"/>
        <end position="167"/>
    </location>
</feature>
<reference evidence="2 3" key="1">
    <citation type="submission" date="2016-11" db="EMBL/GenBank/DDBJ databases">
        <authorList>
            <person name="Jaros S."/>
            <person name="Januszkiewicz K."/>
            <person name="Wedrychowicz H."/>
        </authorList>
    </citation>
    <scope>NUCLEOTIDE SEQUENCE [LARGE SCALE GENOMIC DNA]</scope>
    <source>
        <strain evidence="2 3">DSM 3090</strain>
    </source>
</reference>
<dbReference type="RefSeq" id="WP_072903745.1">
    <property type="nucleotide sequence ID" value="NZ_FRAD01000014.1"/>
</dbReference>
<name>A0A1M6PSR0_9CLOT</name>
<dbReference type="Gene3D" id="3.90.550.10">
    <property type="entry name" value="Spore Coat Polysaccharide Biosynthesis Protein SpsA, Chain A"/>
    <property type="match status" value="1"/>
</dbReference>
<sequence length="283" mass="33293">MDISIICPLYKGEGYIEKLHKSILKQEKVDIRSIKYVLTETGDNSEDILKRLHCEYSITTPEEFSHSTTREIAAMEAKGSIVVFITQDIIVKDSLWLYNLTQPISEGQCEAAFSRQICEERGIEKYIREKNYEKNSRIVSKDSIPQLGFRTFFFSDAASAIRRDIFVELKGYDGKRMPTNEDMYFAYKLITNGYRIKYCANSWVVHSHKFTLKQLYKRYYDTGVFLGQNRYLLEYKANKTGFSLFSYVLKRAWQEREYQVIFQIVPNFAARYLGTFFGKRHNK</sequence>
<keyword evidence="2" id="KW-0808">Transferase</keyword>
<dbReference type="AlphaFoldDB" id="A0A1M6PSR0"/>
<dbReference type="GO" id="GO:0016740">
    <property type="term" value="F:transferase activity"/>
    <property type="evidence" value="ECO:0007669"/>
    <property type="project" value="UniProtKB-KW"/>
</dbReference>
<protein>
    <submittedName>
        <fullName evidence="2">Rhamnosyltransferase</fullName>
    </submittedName>
</protein>
<dbReference type="InterPro" id="IPR050834">
    <property type="entry name" value="Glycosyltransf_2"/>
</dbReference>
<evidence type="ECO:0000259" key="1">
    <source>
        <dbReference type="Pfam" id="PF00535"/>
    </source>
</evidence>
<keyword evidence="3" id="KW-1185">Reference proteome</keyword>
<dbReference type="OrthoDB" id="9790005at2"/>
<dbReference type="Pfam" id="PF00535">
    <property type="entry name" value="Glycos_transf_2"/>
    <property type="match status" value="1"/>
</dbReference>
<proteinExistence type="predicted"/>
<dbReference type="EMBL" id="FRAD01000014">
    <property type="protein sequence ID" value="SHK10940.1"/>
    <property type="molecule type" value="Genomic_DNA"/>
</dbReference>
<dbReference type="STRING" id="1121331.SAMN02745248_01786"/>
<gene>
    <name evidence="2" type="ORF">SAMN02745248_01786</name>
</gene>
<accession>A0A1M6PSR0</accession>
<evidence type="ECO:0000313" key="3">
    <source>
        <dbReference type="Proteomes" id="UP000183952"/>
    </source>
</evidence>
<dbReference type="PANTHER" id="PTHR43685:SF13">
    <property type="entry name" value="O ANTIGEN BIOSYNTHESIS RHAMNOSYLTRANSFERASE RFBN"/>
    <property type="match status" value="1"/>
</dbReference>
<dbReference type="GO" id="GO:0044010">
    <property type="term" value="P:single-species biofilm formation"/>
    <property type="evidence" value="ECO:0007669"/>
    <property type="project" value="TreeGrafter"/>
</dbReference>
<dbReference type="InterPro" id="IPR029044">
    <property type="entry name" value="Nucleotide-diphossugar_trans"/>
</dbReference>